<sequence length="413" mass="47377">MAVHEQLNEPAKLTALFDGKARYRVAHGGRGGAKSWGFARRLLLRAIMQSTRVLCTREFQTSIEDSVYRLLVDQIDAMGLGPYFKVQKREITCLFNDSRFVFEGLARNVRNIKSMEGIDIAWIEEAEKVSDASWELLIPTIRKPGSELWVSFNPADEADPTYKRFVLGTPPDMRRVEINYWDNPWFPDELRKEMEYLRSVDTDAYLHVWCGQPRQRSDAQVLNGKWRIDSFTDKDMAGADGPYYGMDWGFSVDPSAGVRCWIKDNTLFIDYEVGGQGIELDELNTVIRRLPGADSRVIRADNSRPETISHVAKPDRKGNPGLRIIAADKWPGSVEDGIAWLRGLKAIVIHERCKNVIQEARLWSYKVDKLTSDVLPVLVDAHNHWWDAVRYALQPLIRKREPMKAVPNYHMAR</sequence>
<dbReference type="PANTHER" id="PTHR39184">
    <property type="match status" value="1"/>
</dbReference>
<dbReference type="EMBL" id="CP029210">
    <property type="protein sequence ID" value="AWI55138.1"/>
    <property type="molecule type" value="Genomic_DNA"/>
</dbReference>
<dbReference type="InterPro" id="IPR035412">
    <property type="entry name" value="Terminase_L_N"/>
</dbReference>
<evidence type="ECO:0000259" key="2">
    <source>
        <dbReference type="Pfam" id="PF17288"/>
    </source>
</evidence>
<accession>A0A2U8FWF6</accession>
<organism evidence="3 4">
    <name type="scientific">Aquabacterium olei</name>
    <dbReference type="NCBI Taxonomy" id="1296669"/>
    <lineage>
        <taxon>Bacteria</taxon>
        <taxon>Pseudomonadati</taxon>
        <taxon>Pseudomonadota</taxon>
        <taxon>Betaproteobacteria</taxon>
        <taxon>Burkholderiales</taxon>
        <taxon>Aquabacterium</taxon>
    </lineage>
</organism>
<dbReference type="Gene3D" id="3.40.50.300">
    <property type="entry name" value="P-loop containing nucleotide triphosphate hydrolases"/>
    <property type="match status" value="1"/>
</dbReference>
<name>A0A2U8FWF6_9BURK</name>
<reference evidence="3 4" key="1">
    <citation type="submission" date="2018-05" db="EMBL/GenBank/DDBJ databases">
        <title>complete genome sequence of Aquabacterium olei NBRC 110486.</title>
        <authorList>
            <person name="Tang B."/>
            <person name="Chang J."/>
            <person name="Zhang L."/>
            <person name="Yang H."/>
        </authorList>
    </citation>
    <scope>NUCLEOTIDE SEQUENCE [LARGE SCALE GENOMIC DNA]</scope>
    <source>
        <strain evidence="3 4">NBRC 110486</strain>
    </source>
</reference>
<keyword evidence="4" id="KW-1185">Reference proteome</keyword>
<proteinExistence type="predicted"/>
<feature type="domain" description="Phage terminase large subunit C-terminal" evidence="2">
    <location>
        <begin position="247"/>
        <end position="394"/>
    </location>
</feature>
<dbReference type="KEGG" id="aon:DEH84_06975"/>
<dbReference type="InterPro" id="IPR035413">
    <property type="entry name" value="Terminase_L_C"/>
</dbReference>
<evidence type="ECO:0000259" key="1">
    <source>
        <dbReference type="Pfam" id="PF04466"/>
    </source>
</evidence>
<dbReference type="OrthoDB" id="5684611at2"/>
<dbReference type="Proteomes" id="UP000244892">
    <property type="component" value="Chromosome"/>
</dbReference>
<dbReference type="Pfam" id="PF17288">
    <property type="entry name" value="Terminase_3C"/>
    <property type="match status" value="1"/>
</dbReference>
<dbReference type="InterPro" id="IPR027417">
    <property type="entry name" value="P-loop_NTPase"/>
</dbReference>
<dbReference type="Gene3D" id="3.30.420.280">
    <property type="match status" value="1"/>
</dbReference>
<dbReference type="AlphaFoldDB" id="A0A2U8FWF6"/>
<gene>
    <name evidence="3" type="ORF">DEH84_06975</name>
</gene>
<dbReference type="InterPro" id="IPR052380">
    <property type="entry name" value="Viral_DNA_packaging_terminase"/>
</dbReference>
<evidence type="ECO:0000313" key="4">
    <source>
        <dbReference type="Proteomes" id="UP000244892"/>
    </source>
</evidence>
<dbReference type="Pfam" id="PF04466">
    <property type="entry name" value="Terminase_3"/>
    <property type="match status" value="1"/>
</dbReference>
<dbReference type="InterPro" id="IPR006437">
    <property type="entry name" value="Phage_terminase_lsu"/>
</dbReference>
<feature type="domain" description="Phage terminase large subunit N-terminal" evidence="1">
    <location>
        <begin position="21"/>
        <end position="211"/>
    </location>
</feature>
<dbReference type="PANTHER" id="PTHR39184:SF1">
    <property type="entry name" value="PBSX PHAGE TERMINASE LARGE SUBUNIT"/>
    <property type="match status" value="1"/>
</dbReference>
<protein>
    <submittedName>
        <fullName evidence="3">PBSX family phage terminase large subunit</fullName>
    </submittedName>
</protein>
<dbReference type="NCBIfam" id="TIGR01547">
    <property type="entry name" value="phage_term_2"/>
    <property type="match status" value="1"/>
</dbReference>
<evidence type="ECO:0000313" key="3">
    <source>
        <dbReference type="EMBL" id="AWI55138.1"/>
    </source>
</evidence>